<reference evidence="4 5" key="1">
    <citation type="submission" date="2015-05" db="EMBL/GenBank/DDBJ databases">
        <title>Genome sequencing and analysis of members of genus Stenotrophomonas.</title>
        <authorList>
            <person name="Patil P.P."/>
            <person name="Midha S."/>
            <person name="Patil P.B."/>
        </authorList>
    </citation>
    <scope>NUCLEOTIDE SEQUENCE [LARGE SCALE GENOMIC DNA]</scope>
    <source>
        <strain evidence="4 5">DSM 21508</strain>
    </source>
</reference>
<dbReference type="InterPro" id="IPR027417">
    <property type="entry name" value="P-loop_NTPase"/>
</dbReference>
<evidence type="ECO:0000313" key="5">
    <source>
        <dbReference type="Proteomes" id="UP000051386"/>
    </source>
</evidence>
<proteinExistence type="predicted"/>
<accession>A0A0R0CTM8</accession>
<keyword evidence="2" id="KW-0812">Transmembrane</keyword>
<evidence type="ECO:0000256" key="1">
    <source>
        <dbReference type="SAM" id="MobiDB-lite"/>
    </source>
</evidence>
<dbReference type="InterPro" id="IPR048428">
    <property type="entry name" value="YobI-NTPase"/>
</dbReference>
<evidence type="ECO:0000313" key="4">
    <source>
        <dbReference type="EMBL" id="KRG72757.1"/>
    </source>
</evidence>
<evidence type="ECO:0000256" key="2">
    <source>
        <dbReference type="SAM" id="Phobius"/>
    </source>
</evidence>
<organism evidence="4 5">
    <name type="scientific">Stenotrophomonas chelatiphaga</name>
    <dbReference type="NCBI Taxonomy" id="517011"/>
    <lineage>
        <taxon>Bacteria</taxon>
        <taxon>Pseudomonadati</taxon>
        <taxon>Pseudomonadota</taxon>
        <taxon>Gammaproteobacteria</taxon>
        <taxon>Lysobacterales</taxon>
        <taxon>Lysobacteraceae</taxon>
        <taxon>Stenotrophomonas</taxon>
    </lineage>
</organism>
<evidence type="ECO:0000259" key="3">
    <source>
        <dbReference type="Pfam" id="PF20693"/>
    </source>
</evidence>
<dbReference type="Proteomes" id="UP000051386">
    <property type="component" value="Unassembled WGS sequence"/>
</dbReference>
<sequence>MSHQSEATQELLGLSALTPAFNEDDHGVYVREIQSALDGNQIRNIALSGNYGVGKSSILKRIVALNPEKIVEISLSALSPVVPDANSQNGAYSTTNQIQQEIVKQLLYREKPSKTPGSRFRRIQQFQPSVEIPGAMLVGVIISLGLLLSGWSAKIALGLDVTPWGPQLHLAIFAAGSVFTYAARSLVYGRLNIKQLSAGPATVTLDEQSRSYFDQYLDEIFYFFEVSEVSVVVFEDIDRFDDPHIFETLRALNTLLNTPAVNQPVRFIYAMKDSIFERLGESGPGLAGGEHEDEQEAESNQAHREALRANRTKFFDLVIPVVPFITHHNAKNVVVQLLAGPEFDVDEDLIDLVSRHVPDMRLLKNVRNEFLVFRNRILSGAGAQLRITDTELFAMMLYKATHLTDFENIRLGGSALDKLYRKARGLISDGMRAVARESTAASRRLSTIDSIADRSGKLGQDLKLHAQRVARANSWPVDQLQFLQDGVNFPDEDLEKAAFWHGFLSRQDDPSIEARVFYRGSLRGTLTFLMSDLNESFGPFSAEQWKEDDRAACLAQLAALDRDSHFLRGADVHDLCKRPDLSKYLATKGEDVASVARKFLPSTLAFELVRAGHINRNFALCTAIFHGTRVTSAATNFMVHHVQRGRPDIYFQLAADDVEAIIREAGESSLSDPTLYNICLLDHLLSVDAQSANALRMITSMATMESSAASFMQAYISNGKRPAELFGQLANVYEGVFSYLASSSELDDRLRAELCSAALLNLDENIDYTADAHVRRYLNEAYSYISSLTEQAVDSSTARKIAWLFSKAQAKVGLLEPLSAEVTKKFVALSLYEINHANLTIVNDGNPDLALDSLSSSNGAAYKYVLRNLPVYLSMLQEGEYSVSSADAFPSVLLDAGHWEQKVLRHLVQRASKDCIVEDLSIAPPGSLPVLVSEVRCPATLRNVLTYLKHFTEVDDHLAVLLTATGAISVDTEDDVEDIERAALAVLRARDLMPAKLRATIVGGMDIVLSSDELPIENGELFSLLVKHRAVEDGVELYRVLAQADWRTRELYIAQSRVFADYLDPDIVGGDLRDLMRSKIVSFKVKNAVIARADEFSQDAHADSLSAVASYAATVRATLSLDLVLKLPSVTRPSEEFVVLMAPHLNAMTQHQITGALAQLGWPYAALSAVGKDNPVVANTPDNLALLARLQQLNIVSTWKPLGDGVKVFKKRK</sequence>
<keyword evidence="5" id="KW-1185">Reference proteome</keyword>
<comment type="caution">
    <text evidence="4">The sequence shown here is derived from an EMBL/GenBank/DDBJ whole genome shotgun (WGS) entry which is preliminary data.</text>
</comment>
<dbReference type="AlphaFoldDB" id="A0A0R0CTM8"/>
<feature type="region of interest" description="Disordered" evidence="1">
    <location>
        <begin position="283"/>
        <end position="302"/>
    </location>
</feature>
<keyword evidence="2" id="KW-0472">Membrane</keyword>
<dbReference type="PATRIC" id="fig|517011.3.peg.2747"/>
<name>A0A0R0CTM8_9GAMM</name>
<dbReference type="Gene3D" id="3.40.50.300">
    <property type="entry name" value="P-loop containing nucleotide triphosphate hydrolases"/>
    <property type="match status" value="1"/>
</dbReference>
<dbReference type="EMBL" id="LDJK01000068">
    <property type="protein sequence ID" value="KRG72757.1"/>
    <property type="molecule type" value="Genomic_DNA"/>
</dbReference>
<feature type="domain" description="YobI-like P-loop NTPase" evidence="3">
    <location>
        <begin position="29"/>
        <end position="416"/>
    </location>
</feature>
<dbReference type="SUPFAM" id="SSF52540">
    <property type="entry name" value="P-loop containing nucleoside triphosphate hydrolases"/>
    <property type="match status" value="1"/>
</dbReference>
<gene>
    <name evidence="4" type="ORF">ABB28_14125</name>
</gene>
<keyword evidence="2" id="KW-1133">Transmembrane helix</keyword>
<feature type="transmembrane region" description="Helical" evidence="2">
    <location>
        <begin position="129"/>
        <end position="148"/>
    </location>
</feature>
<protein>
    <recommendedName>
        <fullName evidence="3">YobI-like P-loop NTPase domain-containing protein</fullName>
    </recommendedName>
</protein>
<dbReference type="Pfam" id="PF20693">
    <property type="entry name" value="YobI-ATPase"/>
    <property type="match status" value="1"/>
</dbReference>